<proteinExistence type="predicted"/>
<gene>
    <name evidence="1" type="ORF">MENTE1834_LOCUS44111</name>
</gene>
<protein>
    <submittedName>
        <fullName evidence="1">Uncharacterized protein</fullName>
    </submittedName>
</protein>
<comment type="caution">
    <text evidence="1">The sequence shown here is derived from an EMBL/GenBank/DDBJ whole genome shotgun (WGS) entry which is preliminary data.</text>
</comment>
<accession>A0ACB1AWI4</accession>
<evidence type="ECO:0000313" key="2">
    <source>
        <dbReference type="Proteomes" id="UP001497535"/>
    </source>
</evidence>
<reference evidence="1" key="1">
    <citation type="submission" date="2023-11" db="EMBL/GenBank/DDBJ databases">
        <authorList>
            <person name="Poullet M."/>
        </authorList>
    </citation>
    <scope>NUCLEOTIDE SEQUENCE</scope>
    <source>
        <strain evidence="1">E1834</strain>
    </source>
</reference>
<name>A0ACB1AWI4_MELEN</name>
<evidence type="ECO:0000313" key="1">
    <source>
        <dbReference type="EMBL" id="CAK5109177.1"/>
    </source>
</evidence>
<organism evidence="1 2">
    <name type="scientific">Meloidogyne enterolobii</name>
    <name type="common">Root-knot nematode worm</name>
    <name type="synonym">Meloidogyne mayaguensis</name>
    <dbReference type="NCBI Taxonomy" id="390850"/>
    <lineage>
        <taxon>Eukaryota</taxon>
        <taxon>Metazoa</taxon>
        <taxon>Ecdysozoa</taxon>
        <taxon>Nematoda</taxon>
        <taxon>Chromadorea</taxon>
        <taxon>Rhabditida</taxon>
        <taxon>Tylenchina</taxon>
        <taxon>Tylenchomorpha</taxon>
        <taxon>Tylenchoidea</taxon>
        <taxon>Meloidogynidae</taxon>
        <taxon>Meloidogyninae</taxon>
        <taxon>Meloidogyne</taxon>
    </lineage>
</organism>
<keyword evidence="2" id="KW-1185">Reference proteome</keyword>
<sequence length="751" mass="83823">MKHQSNNFDHIIHLNVICDVCDQMIRGRRYKCLICPDFDLCQSCEQKNEHFEHAMMRLVKPDTLRPHYLCKTPPTQIEKMAQVFNKACSSFVSGFQSPSTTPTITTSRRQSTPVTIKFEAEAKGLTQDEKWFILEALDNLLPQQHDEISKILAAAKEKDDTTPTKLDLDALKPAVLREILAYIQRCLPYPKGARRFGSVKPSVCHRHSLSKYSANHRHSSQNPSLATMGEATSDHRPNHHHSCPRRASIQVPVSNIENALNVAHQKYAAKTASLKTSASTLRAQVIDNLNKDLDETYKKQKRITEEFKKSIARRIAKEPNTLPTQNSVASQSESNVKQLEENKEKEQNKEVGNTTIAQQQSQLSDDRAEFLKQIGETVKQALLNFGIECEASVQDSPRNIRAHLTFPIQPTAPVNNNVQNVLNPEVHQTPAGVVERQHLLTKKQEETKNQQLSYSQSLQVAALAAVELLRKQKLERLEKQKLDAAGKTVEETEKDSEEILEIHCSQPSNDDVMKLSMHTAIGIDEENNSASNNEDIMKSSVHTAIGIDEQVSPKNEDVMQLSTHTAIGIDENDKEINSETLNGNEVLEVVVKPILPENDGQNVLSRQEELLSPMSVVEPSLPPSLGTSNGSLKRRMDVMKASTHTAIAIGDEYGGKVDDCNESDMVNNLSRCCSFSSLHSSTSGSSWIEVEEVEEQTSSKKLSEKIWTPKSFYEIVSGNEVSPDTTFTADQFHSCNNSTVGDPVDSTKETM</sequence>
<dbReference type="EMBL" id="CAVMJV010000131">
    <property type="protein sequence ID" value="CAK5109177.1"/>
    <property type="molecule type" value="Genomic_DNA"/>
</dbReference>
<dbReference type="Proteomes" id="UP001497535">
    <property type="component" value="Unassembled WGS sequence"/>
</dbReference>